<evidence type="ECO:0000256" key="1">
    <source>
        <dbReference type="SAM" id="SignalP"/>
    </source>
</evidence>
<reference evidence="2" key="1">
    <citation type="submission" date="2024-06" db="EMBL/GenBank/DDBJ databases">
        <authorList>
            <person name="Liu X."/>
            <person name="Lenzi L."/>
            <person name="Haldenby T S."/>
            <person name="Uol C."/>
        </authorList>
    </citation>
    <scope>NUCLEOTIDE SEQUENCE</scope>
</reference>
<dbReference type="AlphaFoldDB" id="A0AAV2U2K3"/>
<evidence type="ECO:0000313" key="2">
    <source>
        <dbReference type="EMBL" id="CAL5142035.1"/>
    </source>
</evidence>
<dbReference type="Proteomes" id="UP001497525">
    <property type="component" value="Unassembled WGS sequence"/>
</dbReference>
<gene>
    <name evidence="2" type="ORF">CDAUBV1_LOCUS17319</name>
</gene>
<name>A0AAV2U2K3_CALDB</name>
<feature type="chain" id="PRO_5043371307" evidence="1">
    <location>
        <begin position="35"/>
        <end position="103"/>
    </location>
</feature>
<feature type="signal peptide" evidence="1">
    <location>
        <begin position="1"/>
        <end position="34"/>
    </location>
</feature>
<evidence type="ECO:0000313" key="3">
    <source>
        <dbReference type="Proteomes" id="UP001497525"/>
    </source>
</evidence>
<keyword evidence="1" id="KW-0732">Signal</keyword>
<proteinExistence type="predicted"/>
<protein>
    <submittedName>
        <fullName evidence="2">Uncharacterized protein</fullName>
    </submittedName>
</protein>
<sequence length="103" mass="11894">MISRDHLDKIACNMSRLNTLLLLVLLSMCAFVQSGVIESETNGKSCITENDLTDSLNEMEVESAQLMNASNELIKHVENGYIRICFRIRIRHRYHIICIRKRV</sequence>
<comment type="caution">
    <text evidence="2">The sequence shown here is derived from an EMBL/GenBank/DDBJ whole genome shotgun (WGS) entry which is preliminary data.</text>
</comment>
<dbReference type="EMBL" id="CAXLJL010000934">
    <property type="protein sequence ID" value="CAL5142035.1"/>
    <property type="molecule type" value="Genomic_DNA"/>
</dbReference>
<accession>A0AAV2U2K3</accession>
<organism evidence="2 3">
    <name type="scientific">Calicophoron daubneyi</name>
    <name type="common">Rumen fluke</name>
    <name type="synonym">Paramphistomum daubneyi</name>
    <dbReference type="NCBI Taxonomy" id="300641"/>
    <lineage>
        <taxon>Eukaryota</taxon>
        <taxon>Metazoa</taxon>
        <taxon>Spiralia</taxon>
        <taxon>Lophotrochozoa</taxon>
        <taxon>Platyhelminthes</taxon>
        <taxon>Trematoda</taxon>
        <taxon>Digenea</taxon>
        <taxon>Plagiorchiida</taxon>
        <taxon>Pronocephalata</taxon>
        <taxon>Paramphistomoidea</taxon>
        <taxon>Paramphistomidae</taxon>
        <taxon>Calicophoron</taxon>
    </lineage>
</organism>